<organism evidence="6 7">
    <name type="scientific">Marinobacter excellens HL-55</name>
    <dbReference type="NCBI Taxonomy" id="1305731"/>
    <lineage>
        <taxon>Bacteria</taxon>
        <taxon>Pseudomonadati</taxon>
        <taxon>Pseudomonadota</taxon>
        <taxon>Gammaproteobacteria</taxon>
        <taxon>Pseudomonadales</taxon>
        <taxon>Marinobacteraceae</taxon>
        <taxon>Marinobacter</taxon>
    </lineage>
</organism>
<keyword evidence="1" id="KW-0547">Nucleotide-binding</keyword>
<keyword evidence="3" id="KW-0805">Transcription regulation</keyword>
<feature type="domain" description="Sigma-54 factor interaction" evidence="5">
    <location>
        <begin position="1"/>
        <end position="61"/>
    </location>
</feature>
<keyword evidence="4" id="KW-0804">Transcription</keyword>
<dbReference type="Proteomes" id="UP000050416">
    <property type="component" value="Unassembled WGS sequence"/>
</dbReference>
<dbReference type="InterPro" id="IPR025944">
    <property type="entry name" value="Sigma_54_int_dom_CS"/>
</dbReference>
<evidence type="ECO:0000256" key="3">
    <source>
        <dbReference type="ARBA" id="ARBA00023015"/>
    </source>
</evidence>
<dbReference type="PANTHER" id="PTHR32071">
    <property type="entry name" value="TRANSCRIPTIONAL REGULATORY PROTEIN"/>
    <property type="match status" value="1"/>
</dbReference>
<evidence type="ECO:0000259" key="5">
    <source>
        <dbReference type="PROSITE" id="PS50045"/>
    </source>
</evidence>
<keyword evidence="2" id="KW-0067">ATP-binding</keyword>
<dbReference type="Gene3D" id="1.10.8.60">
    <property type="match status" value="1"/>
</dbReference>
<dbReference type="EMBL" id="LJZQ01000003">
    <property type="protein sequence ID" value="KPQ29997.1"/>
    <property type="molecule type" value="Genomic_DNA"/>
</dbReference>
<evidence type="ECO:0000256" key="2">
    <source>
        <dbReference type="ARBA" id="ARBA00022840"/>
    </source>
</evidence>
<dbReference type="OrthoDB" id="9804019at2"/>
<evidence type="ECO:0000313" key="6">
    <source>
        <dbReference type="EMBL" id="KPQ29997.1"/>
    </source>
</evidence>
<dbReference type="Pfam" id="PF25601">
    <property type="entry name" value="AAA_lid_14"/>
    <property type="match status" value="1"/>
</dbReference>
<protein>
    <recommendedName>
        <fullName evidence="5">Sigma-54 factor interaction domain-containing protein</fullName>
    </recommendedName>
</protein>
<sequence length="127" mass="14379">MPPLRERKEDIRILAKQFLRELNDQDGRKIDFSEKALRILENHSWPGNLRELKNAVQRAYIMADRLITADEIPEDVVHPLENAINDGPSVTVMIGSSVAEAEKTLIFATLQECRGKKREPPIFSGSA</sequence>
<dbReference type="STRING" id="1305731.GCA_000934705_01122"/>
<evidence type="ECO:0000313" key="7">
    <source>
        <dbReference type="Proteomes" id="UP000050416"/>
    </source>
</evidence>
<dbReference type="PROSITE" id="PS50045">
    <property type="entry name" value="SIGMA54_INTERACT_4"/>
    <property type="match status" value="1"/>
</dbReference>
<dbReference type="GO" id="GO:0005524">
    <property type="term" value="F:ATP binding"/>
    <property type="evidence" value="ECO:0007669"/>
    <property type="project" value="UniProtKB-KW"/>
</dbReference>
<evidence type="ECO:0000256" key="4">
    <source>
        <dbReference type="ARBA" id="ARBA00023163"/>
    </source>
</evidence>
<dbReference type="SUPFAM" id="SSF52540">
    <property type="entry name" value="P-loop containing nucleoside triphosphate hydrolases"/>
    <property type="match status" value="1"/>
</dbReference>
<dbReference type="AlphaFoldDB" id="A0A0P8D2P8"/>
<dbReference type="PATRIC" id="fig|1305731.5.peg.2439"/>
<gene>
    <name evidence="6" type="ORF">HLUCCX14_02655</name>
</gene>
<dbReference type="InterPro" id="IPR002078">
    <property type="entry name" value="Sigma_54_int"/>
</dbReference>
<dbReference type="GO" id="GO:0006355">
    <property type="term" value="P:regulation of DNA-templated transcription"/>
    <property type="evidence" value="ECO:0007669"/>
    <property type="project" value="InterPro"/>
</dbReference>
<dbReference type="InterPro" id="IPR058031">
    <property type="entry name" value="AAA_lid_NorR"/>
</dbReference>
<dbReference type="PROSITE" id="PS00688">
    <property type="entry name" value="SIGMA54_INTERACT_3"/>
    <property type="match status" value="1"/>
</dbReference>
<dbReference type="PANTHER" id="PTHR32071:SF121">
    <property type="entry name" value="SIGMA L-DEPENDENT TRANSCRIPTIONAL REGULATOR YQIR-RELATED"/>
    <property type="match status" value="1"/>
</dbReference>
<reference evidence="6 7" key="1">
    <citation type="submission" date="2015-09" db="EMBL/GenBank/DDBJ databases">
        <title>Identification and resolution of microdiversity through metagenomic sequencing of parallel consortia.</title>
        <authorList>
            <person name="Nelson W.C."/>
            <person name="Romine M.F."/>
            <person name="Lindemann S.R."/>
        </authorList>
    </citation>
    <scope>NUCLEOTIDE SEQUENCE [LARGE SCALE GENOMIC DNA]</scope>
    <source>
        <strain evidence="6">HL-55</strain>
    </source>
</reference>
<accession>A0A0P8D2P8</accession>
<dbReference type="InterPro" id="IPR027417">
    <property type="entry name" value="P-loop_NTPase"/>
</dbReference>
<proteinExistence type="predicted"/>
<evidence type="ECO:0000256" key="1">
    <source>
        <dbReference type="ARBA" id="ARBA00022741"/>
    </source>
</evidence>
<comment type="caution">
    <text evidence="6">The sequence shown here is derived from an EMBL/GenBank/DDBJ whole genome shotgun (WGS) entry which is preliminary data.</text>
</comment>
<name>A0A0P8D2P8_9GAMM</name>